<protein>
    <submittedName>
        <fullName evidence="1">Uncharacterized protein</fullName>
    </submittedName>
</protein>
<proteinExistence type="predicted"/>
<gene>
    <name evidence="1" type="ORF">KFL_009630020</name>
</gene>
<accession>A0A1Y1ING2</accession>
<keyword evidence="2" id="KW-1185">Reference proteome</keyword>
<sequence>MAGARGGDLLFLKTLRDVLLVPALQAQNLVRADLSNEELRNFVPAARDEIVKALQKGPIAVTDPATGNLKIAKEIFHGGVSNTTSLQCVAVALYNAVNEFLCGGVSSNKRFRKITWGDLSPGASRAQDLRQEGLWEALDFFLSLIAANQSLYTTVKAYLDTYFVNPGTAACNTATRARLEACFAHMLAAFPEPAANLVPNMVPNDDDMASPDLLSPDPTLLDIDLPDIEETDFEDLLRAFGVEAAPSEA</sequence>
<dbReference type="EMBL" id="DF237912">
    <property type="protein sequence ID" value="GAQ92274.1"/>
    <property type="molecule type" value="Genomic_DNA"/>
</dbReference>
<dbReference type="AlphaFoldDB" id="A0A1Y1ING2"/>
<evidence type="ECO:0000313" key="1">
    <source>
        <dbReference type="EMBL" id="GAQ92274.1"/>
    </source>
</evidence>
<organism evidence="1 2">
    <name type="scientific">Klebsormidium nitens</name>
    <name type="common">Green alga</name>
    <name type="synonym">Ulothrix nitens</name>
    <dbReference type="NCBI Taxonomy" id="105231"/>
    <lineage>
        <taxon>Eukaryota</taxon>
        <taxon>Viridiplantae</taxon>
        <taxon>Streptophyta</taxon>
        <taxon>Klebsormidiophyceae</taxon>
        <taxon>Klebsormidiales</taxon>
        <taxon>Klebsormidiaceae</taxon>
        <taxon>Klebsormidium</taxon>
    </lineage>
</organism>
<reference evidence="1 2" key="1">
    <citation type="journal article" date="2014" name="Nat. Commun.">
        <title>Klebsormidium flaccidum genome reveals primary factors for plant terrestrial adaptation.</title>
        <authorList>
            <person name="Hori K."/>
            <person name="Maruyama F."/>
            <person name="Fujisawa T."/>
            <person name="Togashi T."/>
            <person name="Yamamoto N."/>
            <person name="Seo M."/>
            <person name="Sato S."/>
            <person name="Yamada T."/>
            <person name="Mori H."/>
            <person name="Tajima N."/>
            <person name="Moriyama T."/>
            <person name="Ikeuchi M."/>
            <person name="Watanabe M."/>
            <person name="Wada H."/>
            <person name="Kobayashi K."/>
            <person name="Saito M."/>
            <person name="Masuda T."/>
            <person name="Sasaki-Sekimoto Y."/>
            <person name="Mashiguchi K."/>
            <person name="Awai K."/>
            <person name="Shimojima M."/>
            <person name="Masuda S."/>
            <person name="Iwai M."/>
            <person name="Nobusawa T."/>
            <person name="Narise T."/>
            <person name="Kondo S."/>
            <person name="Saito H."/>
            <person name="Sato R."/>
            <person name="Murakawa M."/>
            <person name="Ihara Y."/>
            <person name="Oshima-Yamada Y."/>
            <person name="Ohtaka K."/>
            <person name="Satoh M."/>
            <person name="Sonobe K."/>
            <person name="Ishii M."/>
            <person name="Ohtani R."/>
            <person name="Kanamori-Sato M."/>
            <person name="Honoki R."/>
            <person name="Miyazaki D."/>
            <person name="Mochizuki H."/>
            <person name="Umetsu J."/>
            <person name="Higashi K."/>
            <person name="Shibata D."/>
            <person name="Kamiya Y."/>
            <person name="Sato N."/>
            <person name="Nakamura Y."/>
            <person name="Tabata S."/>
            <person name="Ida S."/>
            <person name="Kurokawa K."/>
            <person name="Ohta H."/>
        </authorList>
    </citation>
    <scope>NUCLEOTIDE SEQUENCE [LARGE SCALE GENOMIC DNA]</scope>
    <source>
        <strain evidence="1 2">NIES-2285</strain>
    </source>
</reference>
<dbReference type="Proteomes" id="UP000054558">
    <property type="component" value="Unassembled WGS sequence"/>
</dbReference>
<evidence type="ECO:0000313" key="2">
    <source>
        <dbReference type="Proteomes" id="UP000054558"/>
    </source>
</evidence>
<name>A0A1Y1ING2_KLENI</name>